<dbReference type="InterPro" id="IPR020904">
    <property type="entry name" value="Sc_DH/Rdtase_CS"/>
</dbReference>
<evidence type="ECO:0000256" key="1">
    <source>
        <dbReference type="ARBA" id="ARBA00006484"/>
    </source>
</evidence>
<dbReference type="CDD" id="cd05374">
    <property type="entry name" value="17beta-HSD-like_SDR_c"/>
    <property type="match status" value="1"/>
</dbReference>
<accession>A0ABU0TE65</accession>
<dbReference type="PRINTS" id="PR00080">
    <property type="entry name" value="SDRFAMILY"/>
</dbReference>
<keyword evidence="5" id="KW-1185">Reference proteome</keyword>
<proteinExistence type="inferred from homology"/>
<dbReference type="Pfam" id="PF00106">
    <property type="entry name" value="adh_short"/>
    <property type="match status" value="1"/>
</dbReference>
<dbReference type="InterPro" id="IPR036291">
    <property type="entry name" value="NAD(P)-bd_dom_sf"/>
</dbReference>
<dbReference type="PANTHER" id="PTHR43976:SF16">
    <property type="entry name" value="SHORT-CHAIN DEHYDROGENASE_REDUCTASE FAMILY PROTEIN"/>
    <property type="match status" value="1"/>
</dbReference>
<keyword evidence="2" id="KW-0560">Oxidoreductase</keyword>
<gene>
    <name evidence="4" type="ORF">QE404_000500</name>
</gene>
<protein>
    <submittedName>
        <fullName evidence="4">Short-subunit dehydrogenase</fullName>
    </submittedName>
</protein>
<dbReference type="EMBL" id="JAUTAL010000001">
    <property type="protein sequence ID" value="MDQ1095353.1"/>
    <property type="molecule type" value="Genomic_DNA"/>
</dbReference>
<evidence type="ECO:0000256" key="2">
    <source>
        <dbReference type="ARBA" id="ARBA00023002"/>
    </source>
</evidence>
<dbReference type="InterPro" id="IPR051911">
    <property type="entry name" value="SDR_oxidoreductase"/>
</dbReference>
<sequence length="278" mass="30266">MDTKKVWFVTGASKGLGLSLVKKLTESGYRVAATSRKVQNLTDAVGTFDEKQFLPLEVDLTSEKSISEAVEKTIAHFGKIDVLVNNAGYGIGGAVEELNQQEIKDSFDVNVFAVIGTMQAVMPHFRAQKSGNIINISSIAGFAPGIGWAMYAATKYAVMGLSEVMAEDVREFGVKVTVVAPGAFRTEFLQDTSLVFAEKKIDGYHAIRASHEKYAAMNGTQIGDPEKLSQTLINLAEDPNPPVRLYVGSDAYNRATEKIDVLSEELKSNQHISFSTDF</sequence>
<dbReference type="Proteomes" id="UP001225072">
    <property type="component" value="Unassembled WGS sequence"/>
</dbReference>
<dbReference type="RefSeq" id="WP_307446032.1">
    <property type="nucleotide sequence ID" value="NZ_JAUTAL010000001.1"/>
</dbReference>
<reference evidence="4 5" key="1">
    <citation type="submission" date="2023-07" db="EMBL/GenBank/DDBJ databases">
        <title>Functional and genomic diversity of the sorghum phyllosphere microbiome.</title>
        <authorList>
            <person name="Shade A."/>
        </authorList>
    </citation>
    <scope>NUCLEOTIDE SEQUENCE [LARGE SCALE GENOMIC DNA]</scope>
    <source>
        <strain evidence="4 5">SORGH_AS_1064</strain>
    </source>
</reference>
<dbReference type="SUPFAM" id="SSF51735">
    <property type="entry name" value="NAD(P)-binding Rossmann-fold domains"/>
    <property type="match status" value="1"/>
</dbReference>
<name>A0ABU0TE65_9FLAO</name>
<dbReference type="PANTHER" id="PTHR43976">
    <property type="entry name" value="SHORT CHAIN DEHYDROGENASE"/>
    <property type="match status" value="1"/>
</dbReference>
<evidence type="ECO:0000313" key="5">
    <source>
        <dbReference type="Proteomes" id="UP001225072"/>
    </source>
</evidence>
<organism evidence="4 5">
    <name type="scientific">Chryseobacterium camelliae</name>
    <dbReference type="NCBI Taxonomy" id="1265445"/>
    <lineage>
        <taxon>Bacteria</taxon>
        <taxon>Pseudomonadati</taxon>
        <taxon>Bacteroidota</taxon>
        <taxon>Flavobacteriia</taxon>
        <taxon>Flavobacteriales</taxon>
        <taxon>Weeksellaceae</taxon>
        <taxon>Chryseobacterium group</taxon>
        <taxon>Chryseobacterium</taxon>
    </lineage>
</organism>
<evidence type="ECO:0000256" key="3">
    <source>
        <dbReference type="RuleBase" id="RU000363"/>
    </source>
</evidence>
<dbReference type="PRINTS" id="PR00081">
    <property type="entry name" value="GDHRDH"/>
</dbReference>
<dbReference type="PROSITE" id="PS00061">
    <property type="entry name" value="ADH_SHORT"/>
    <property type="match status" value="1"/>
</dbReference>
<comment type="similarity">
    <text evidence="1 3">Belongs to the short-chain dehydrogenases/reductases (SDR) family.</text>
</comment>
<evidence type="ECO:0000313" key="4">
    <source>
        <dbReference type="EMBL" id="MDQ1095353.1"/>
    </source>
</evidence>
<dbReference type="Gene3D" id="3.40.50.720">
    <property type="entry name" value="NAD(P)-binding Rossmann-like Domain"/>
    <property type="match status" value="1"/>
</dbReference>
<dbReference type="InterPro" id="IPR002347">
    <property type="entry name" value="SDR_fam"/>
</dbReference>
<comment type="caution">
    <text evidence="4">The sequence shown here is derived from an EMBL/GenBank/DDBJ whole genome shotgun (WGS) entry which is preliminary data.</text>
</comment>